<gene>
    <name evidence="1" type="ORF">QPK29_033135</name>
</gene>
<dbReference type="EMBL" id="JASNRB020000059">
    <property type="protein sequence ID" value="MFJ1472569.1"/>
    <property type="molecule type" value="Genomic_DNA"/>
</dbReference>
<reference evidence="1" key="1">
    <citation type="submission" date="2024-11" db="EMBL/GenBank/DDBJ databases">
        <title>Description of Massilia orientalis sp. nov., isolated from rhizosphere soil of Ageratina adenophora.</title>
        <authorList>
            <person name="Wang Y."/>
        </authorList>
    </citation>
    <scope>NUCLEOTIDE SEQUENCE</scope>
    <source>
        <strain evidence="1">YIM B02787</strain>
    </source>
</reference>
<accession>A0ACC7MLU9</accession>
<dbReference type="Proteomes" id="UP001168096">
    <property type="component" value="Unassembled WGS sequence"/>
</dbReference>
<keyword evidence="2" id="KW-1185">Reference proteome</keyword>
<protein>
    <submittedName>
        <fullName evidence="1">Pirin family protein</fullName>
    </submittedName>
</protein>
<evidence type="ECO:0000313" key="2">
    <source>
        <dbReference type="Proteomes" id="UP001168096"/>
    </source>
</evidence>
<comment type="caution">
    <text evidence="1">The sequence shown here is derived from an EMBL/GenBank/DDBJ whole genome shotgun (WGS) entry which is preliminary data.</text>
</comment>
<organism evidence="1 2">
    <name type="scientific">Massilia orientalis</name>
    <dbReference type="NCBI Taxonomy" id="3050128"/>
    <lineage>
        <taxon>Bacteria</taxon>
        <taxon>Pseudomonadati</taxon>
        <taxon>Pseudomonadota</taxon>
        <taxon>Betaproteobacteria</taxon>
        <taxon>Burkholderiales</taxon>
        <taxon>Oxalobacteraceae</taxon>
        <taxon>Telluria group</taxon>
        <taxon>Massilia</taxon>
    </lineage>
</organism>
<sequence>MQLDWLDARFSFSFGSYRDPERDSFGVLLALNEDKVKPNGGFLPHPHRDLEIFIMPLSGMVEHRDNLGNQCIVTVGDVQKMSAGTGIVHSQMNRSSQVTDHHIQIWLQPRRTGTPPSVEQRHFERADRAGRWQLLVSPDGRGNSLPVDQDSMICVTTLKRGHSVSINAQANRSAYVHVIRGALSIVVAGVAPEQLAGGDACALPVVPNVELQGMSDDAEVLWFDLPLVTGSSGGSSAS</sequence>
<proteinExistence type="predicted"/>
<name>A0ACC7MLU9_9BURK</name>
<evidence type="ECO:0000313" key="1">
    <source>
        <dbReference type="EMBL" id="MFJ1472569.1"/>
    </source>
</evidence>